<keyword evidence="1" id="KW-0472">Membrane</keyword>
<comment type="caution">
    <text evidence="2">The sequence shown here is derived from an EMBL/GenBank/DDBJ whole genome shotgun (WGS) entry which is preliminary data.</text>
</comment>
<dbReference type="AlphaFoldDB" id="M0JG25"/>
<dbReference type="EMBL" id="AOLP01000002">
    <property type="protein sequence ID" value="EMA07941.1"/>
    <property type="molecule type" value="Genomic_DNA"/>
</dbReference>
<feature type="transmembrane region" description="Helical" evidence="1">
    <location>
        <begin position="63"/>
        <end position="86"/>
    </location>
</feature>
<organism evidence="2 3">
    <name type="scientific">Haloferax denitrificans ATCC 35960</name>
    <dbReference type="NCBI Taxonomy" id="662478"/>
    <lineage>
        <taxon>Archaea</taxon>
        <taxon>Methanobacteriati</taxon>
        <taxon>Methanobacteriota</taxon>
        <taxon>Stenosarchaea group</taxon>
        <taxon>Halobacteria</taxon>
        <taxon>Halobacteriales</taxon>
        <taxon>Haloferacaceae</taxon>
        <taxon>Haloferax</taxon>
    </lineage>
</organism>
<accession>M0JG25</accession>
<feature type="transmembrane region" description="Helical" evidence="1">
    <location>
        <begin position="20"/>
        <end position="42"/>
    </location>
</feature>
<evidence type="ECO:0000256" key="1">
    <source>
        <dbReference type="SAM" id="Phobius"/>
    </source>
</evidence>
<reference evidence="2 3" key="1">
    <citation type="journal article" date="2014" name="PLoS Genet.">
        <title>Phylogenetically driven sequencing of extremely halophilic archaea reveals strategies for static and dynamic osmo-response.</title>
        <authorList>
            <person name="Becker E.A."/>
            <person name="Seitzer P.M."/>
            <person name="Tritt A."/>
            <person name="Larsen D."/>
            <person name="Krusor M."/>
            <person name="Yao A.I."/>
            <person name="Wu D."/>
            <person name="Madern D."/>
            <person name="Eisen J.A."/>
            <person name="Darling A.E."/>
            <person name="Facciotti M.T."/>
        </authorList>
    </citation>
    <scope>NUCLEOTIDE SEQUENCE [LARGE SCALE GENOMIC DNA]</scope>
    <source>
        <strain evidence="2 3">ATCC 35960</strain>
    </source>
</reference>
<evidence type="ECO:0000313" key="3">
    <source>
        <dbReference type="Proteomes" id="UP000011553"/>
    </source>
</evidence>
<dbReference type="Proteomes" id="UP000011553">
    <property type="component" value="Unassembled WGS sequence"/>
</dbReference>
<sequence length="94" mass="10950">MSRLQPWKSFLLIGVDWAFIFGFDFVTFSPLPVVVAIIVDLLDRNRRLRGDIVWKVVRPFFEFPFRWLFLETSLALLVFGQLFGIAGNVSKTVR</sequence>
<keyword evidence="1" id="KW-0812">Transmembrane</keyword>
<keyword evidence="1" id="KW-1133">Transmembrane helix</keyword>
<gene>
    <name evidence="2" type="ORF">C438_02432</name>
</gene>
<proteinExistence type="predicted"/>
<evidence type="ECO:0000313" key="2">
    <source>
        <dbReference type="EMBL" id="EMA07941.1"/>
    </source>
</evidence>
<keyword evidence="3" id="KW-1185">Reference proteome</keyword>
<name>M0JG25_9EURY</name>
<protein>
    <submittedName>
        <fullName evidence="2">Uncharacterized protein</fullName>
    </submittedName>
</protein>